<evidence type="ECO:0000313" key="3">
    <source>
        <dbReference type="EMBL" id="GAA1249732.1"/>
    </source>
</evidence>
<dbReference type="InterPro" id="IPR036188">
    <property type="entry name" value="FAD/NAD-bd_sf"/>
</dbReference>
<feature type="domain" description="FAD dependent oxidoreductase" evidence="2">
    <location>
        <begin position="10"/>
        <end position="354"/>
    </location>
</feature>
<sequence length="386" mass="40204">MTSGAQRIRAVVLGGGVLGVSTAHQLARRGAAVTLVSDTALAGGASGRSLAWLNSAAVRSPEYHRLRMLGMDRYRTLASRAPGLGWLRFDGGLAWGTAGQEAEFRARFAHQQAIGYQTEWLSPAEIAAVTPGVDATAVPDCGAIFNPGEGWVDLPSLIGLLAEEFTGLGGELVTDAGPASVHTTGDRVTGVRTASGRRFHCDAVVLATGADTPAVLRTLGVSLADRTPISLLVRTRRVGVPLRAVLNTPRVSIRPTPDGALVLDSGWSEKEVVRHGDGTFDIRRSTVDGLLAEASAVLAGTPRLPLESYAAGPKPIPADGEPVLGPLEEIAGCHVAFTHSGATLGLIAGELLADEVLTGRSHPLLTAFRPGRFHPREDRTPGTDGG</sequence>
<comment type="caution">
    <text evidence="3">The sequence shown here is derived from an EMBL/GenBank/DDBJ whole genome shotgun (WGS) entry which is preliminary data.</text>
</comment>
<dbReference type="Proteomes" id="UP001500282">
    <property type="component" value="Unassembled WGS sequence"/>
</dbReference>
<reference evidence="3 4" key="1">
    <citation type="journal article" date="2019" name="Int. J. Syst. Evol. Microbiol.">
        <title>The Global Catalogue of Microorganisms (GCM) 10K type strain sequencing project: providing services to taxonomists for standard genome sequencing and annotation.</title>
        <authorList>
            <consortium name="The Broad Institute Genomics Platform"/>
            <consortium name="The Broad Institute Genome Sequencing Center for Infectious Disease"/>
            <person name="Wu L."/>
            <person name="Ma J."/>
        </authorList>
    </citation>
    <scope>NUCLEOTIDE SEQUENCE [LARGE SCALE GENOMIC DNA]</scope>
    <source>
        <strain evidence="3 4">JCM 11448</strain>
    </source>
</reference>
<proteinExistence type="predicted"/>
<gene>
    <name evidence="3" type="ORF">GCM10009579_04330</name>
</gene>
<organism evidence="3 4">
    <name type="scientific">Streptomyces javensis</name>
    <dbReference type="NCBI Taxonomy" id="114698"/>
    <lineage>
        <taxon>Bacteria</taxon>
        <taxon>Bacillati</taxon>
        <taxon>Actinomycetota</taxon>
        <taxon>Actinomycetes</taxon>
        <taxon>Kitasatosporales</taxon>
        <taxon>Streptomycetaceae</taxon>
        <taxon>Streptomyces</taxon>
        <taxon>Streptomyces violaceusniger group</taxon>
    </lineage>
</organism>
<dbReference type="Pfam" id="PF01266">
    <property type="entry name" value="DAO"/>
    <property type="match status" value="1"/>
</dbReference>
<dbReference type="PANTHER" id="PTHR13847:SF289">
    <property type="entry name" value="GLYCINE OXIDASE"/>
    <property type="match status" value="1"/>
</dbReference>
<dbReference type="PANTHER" id="PTHR13847">
    <property type="entry name" value="SARCOSINE DEHYDROGENASE-RELATED"/>
    <property type="match status" value="1"/>
</dbReference>
<keyword evidence="4" id="KW-1185">Reference proteome</keyword>
<dbReference type="EMBL" id="BAAAIH010000001">
    <property type="protein sequence ID" value="GAA1249732.1"/>
    <property type="molecule type" value="Genomic_DNA"/>
</dbReference>
<dbReference type="InterPro" id="IPR006076">
    <property type="entry name" value="FAD-dep_OxRdtase"/>
</dbReference>
<dbReference type="Gene3D" id="3.50.50.60">
    <property type="entry name" value="FAD/NAD(P)-binding domain"/>
    <property type="match status" value="1"/>
</dbReference>
<evidence type="ECO:0000313" key="4">
    <source>
        <dbReference type="Proteomes" id="UP001500282"/>
    </source>
</evidence>
<keyword evidence="1" id="KW-0560">Oxidoreductase</keyword>
<evidence type="ECO:0000256" key="1">
    <source>
        <dbReference type="ARBA" id="ARBA00023002"/>
    </source>
</evidence>
<evidence type="ECO:0000259" key="2">
    <source>
        <dbReference type="Pfam" id="PF01266"/>
    </source>
</evidence>
<dbReference type="SUPFAM" id="SSF51905">
    <property type="entry name" value="FAD/NAD(P)-binding domain"/>
    <property type="match status" value="1"/>
</dbReference>
<dbReference type="Gene3D" id="3.30.9.10">
    <property type="entry name" value="D-Amino Acid Oxidase, subunit A, domain 2"/>
    <property type="match status" value="1"/>
</dbReference>
<name>A0ABN1WHF4_9ACTN</name>
<protein>
    <submittedName>
        <fullName evidence="3">FAD-binding oxidoreductase</fullName>
    </submittedName>
</protein>
<accession>A0ABN1WHF4</accession>